<evidence type="ECO:0000313" key="2">
    <source>
        <dbReference type="EMBL" id="SUD61043.1"/>
    </source>
</evidence>
<sequence>MNLLQRLSFKHLVVGFCVLALGTVVLIWWLRGAAYLRPYAEQTVIFGQGELKLPPELAGPGLIRVVHFWDRIAPATRRPTRTCAIDRPASQCRCGVLQRAEAGQQG</sequence>
<dbReference type="AlphaFoldDB" id="A0A379K8P9"/>
<proteinExistence type="predicted"/>
<keyword evidence="1" id="KW-0472">Membrane</keyword>
<dbReference type="GO" id="GO:0016853">
    <property type="term" value="F:isomerase activity"/>
    <property type="evidence" value="ECO:0007669"/>
    <property type="project" value="UniProtKB-KW"/>
</dbReference>
<feature type="transmembrane region" description="Helical" evidence="1">
    <location>
        <begin position="12"/>
        <end position="30"/>
    </location>
</feature>
<keyword evidence="1" id="KW-0812">Transmembrane</keyword>
<organism evidence="2 3">
    <name type="scientific">Ectopseudomonas oleovorans</name>
    <name type="common">Pseudomonas oleovorans</name>
    <dbReference type="NCBI Taxonomy" id="301"/>
    <lineage>
        <taxon>Bacteria</taxon>
        <taxon>Pseudomonadati</taxon>
        <taxon>Pseudomonadota</taxon>
        <taxon>Gammaproteobacteria</taxon>
        <taxon>Pseudomonadales</taxon>
        <taxon>Pseudomonadaceae</taxon>
        <taxon>Ectopseudomonas</taxon>
    </lineage>
</organism>
<keyword evidence="2" id="KW-0413">Isomerase</keyword>
<accession>A0A379K8P9</accession>
<protein>
    <submittedName>
        <fullName evidence="2">Thiol-disulfide isomerase</fullName>
    </submittedName>
</protein>
<dbReference type="Proteomes" id="UP000254084">
    <property type="component" value="Unassembled WGS sequence"/>
</dbReference>
<keyword evidence="1" id="KW-1133">Transmembrane helix</keyword>
<dbReference type="EMBL" id="UGUW01000004">
    <property type="protein sequence ID" value="SUD61043.1"/>
    <property type="molecule type" value="Genomic_DNA"/>
</dbReference>
<name>A0A379K8P9_ECTOL</name>
<evidence type="ECO:0000313" key="3">
    <source>
        <dbReference type="Proteomes" id="UP000254084"/>
    </source>
</evidence>
<evidence type="ECO:0000256" key="1">
    <source>
        <dbReference type="SAM" id="Phobius"/>
    </source>
</evidence>
<reference evidence="2 3" key="1">
    <citation type="submission" date="2018-06" db="EMBL/GenBank/DDBJ databases">
        <authorList>
            <consortium name="Pathogen Informatics"/>
            <person name="Doyle S."/>
        </authorList>
    </citation>
    <scope>NUCLEOTIDE SEQUENCE [LARGE SCALE GENOMIC DNA]</scope>
    <source>
        <strain evidence="2 3">NCTC10860</strain>
    </source>
</reference>
<gene>
    <name evidence="2" type="ORF">NCTC10860_03409</name>
</gene>